<accession>A0A103Y8I8</accession>
<evidence type="ECO:0000313" key="1">
    <source>
        <dbReference type="EMBL" id="KVI04482.1"/>
    </source>
</evidence>
<sequence length="73" mass="8048">MRNDNVDTDVVEAEAAGADFLLKNQHAKVVDLEVPVPSTSSFANVGDEDEINKYEEDEDHEIPNSGFCINILI</sequence>
<organism evidence="1 2">
    <name type="scientific">Cynara cardunculus var. scolymus</name>
    <name type="common">Globe artichoke</name>
    <name type="synonym">Cynara scolymus</name>
    <dbReference type="NCBI Taxonomy" id="59895"/>
    <lineage>
        <taxon>Eukaryota</taxon>
        <taxon>Viridiplantae</taxon>
        <taxon>Streptophyta</taxon>
        <taxon>Embryophyta</taxon>
        <taxon>Tracheophyta</taxon>
        <taxon>Spermatophyta</taxon>
        <taxon>Magnoliopsida</taxon>
        <taxon>eudicotyledons</taxon>
        <taxon>Gunneridae</taxon>
        <taxon>Pentapetalae</taxon>
        <taxon>asterids</taxon>
        <taxon>campanulids</taxon>
        <taxon>Asterales</taxon>
        <taxon>Asteraceae</taxon>
        <taxon>Carduoideae</taxon>
        <taxon>Cardueae</taxon>
        <taxon>Carduinae</taxon>
        <taxon>Cynara</taxon>
    </lineage>
</organism>
<dbReference type="Proteomes" id="UP000243975">
    <property type="component" value="Unassembled WGS sequence"/>
</dbReference>
<proteinExistence type="predicted"/>
<dbReference type="Gramene" id="KVI04482">
    <property type="protein sequence ID" value="KVI04482"/>
    <property type="gene ID" value="Ccrd_017201"/>
</dbReference>
<dbReference type="AlphaFoldDB" id="A0A103Y8I8"/>
<name>A0A103Y8I8_CYNCS</name>
<evidence type="ECO:0000313" key="2">
    <source>
        <dbReference type="Proteomes" id="UP000243975"/>
    </source>
</evidence>
<keyword evidence="2" id="KW-1185">Reference proteome</keyword>
<protein>
    <submittedName>
        <fullName evidence="1">Uncharacterized protein</fullName>
    </submittedName>
</protein>
<reference evidence="1 2" key="1">
    <citation type="journal article" date="2016" name="Sci. Rep.">
        <title>The genome sequence of the outbreeding globe artichoke constructed de novo incorporating a phase-aware low-pass sequencing strategy of F1 progeny.</title>
        <authorList>
            <person name="Scaglione D."/>
            <person name="Reyes-Chin-Wo S."/>
            <person name="Acquadro A."/>
            <person name="Froenicke L."/>
            <person name="Portis E."/>
            <person name="Beitel C."/>
            <person name="Tirone M."/>
            <person name="Mauro R."/>
            <person name="Lo Monaco A."/>
            <person name="Mauromicale G."/>
            <person name="Faccioli P."/>
            <person name="Cattivelli L."/>
            <person name="Rieseberg L."/>
            <person name="Michelmore R."/>
            <person name="Lanteri S."/>
        </authorList>
    </citation>
    <scope>NUCLEOTIDE SEQUENCE [LARGE SCALE GENOMIC DNA]</scope>
    <source>
        <strain evidence="1">2C</strain>
    </source>
</reference>
<dbReference type="EMBL" id="LEKV01002038">
    <property type="protein sequence ID" value="KVI04482.1"/>
    <property type="molecule type" value="Genomic_DNA"/>
</dbReference>
<comment type="caution">
    <text evidence="1">The sequence shown here is derived from an EMBL/GenBank/DDBJ whole genome shotgun (WGS) entry which is preliminary data.</text>
</comment>
<gene>
    <name evidence="1" type="ORF">Ccrd_017201</name>
</gene>